<dbReference type="Gene3D" id="3.40.50.1110">
    <property type="entry name" value="SGNH hydrolase"/>
    <property type="match status" value="1"/>
</dbReference>
<reference evidence="2 3" key="1">
    <citation type="journal article" date="2014" name="Front. Genet.">
        <title>Genome and metabolic network of "Candidatus Phaeomarinobacter ectocarpi" Ec32, a new candidate genus of Alphaproteobacteria frequently associated with brown algae.</title>
        <authorList>
            <person name="Dittami S.M."/>
            <person name="Barbeyron T."/>
            <person name="Boyen C."/>
            <person name="Cambefort J."/>
            <person name="Collet G."/>
            <person name="Delage L."/>
            <person name="Gobet A."/>
            <person name="Groisillier A."/>
            <person name="Leblanc C."/>
            <person name="Michel G."/>
            <person name="Scornet D."/>
            <person name="Siegel A."/>
            <person name="Tapia J.E."/>
            <person name="Tonon T."/>
        </authorList>
    </citation>
    <scope>NUCLEOTIDE SEQUENCE [LARGE SCALE GENOMIC DNA]</scope>
    <source>
        <strain evidence="2 3">Ec32</strain>
    </source>
</reference>
<dbReference type="Pfam" id="PF04311">
    <property type="entry name" value="DUF459"/>
    <property type="match status" value="1"/>
</dbReference>
<dbReference type="Proteomes" id="UP000032160">
    <property type="component" value="Chromosome I"/>
</dbReference>
<dbReference type="STRING" id="1458461.BN1012_Phect821"/>
<dbReference type="HOGENOM" id="CLU_699826_0_0_5"/>
<dbReference type="GO" id="GO:0004622">
    <property type="term" value="F:phosphatidylcholine lysophospholipase activity"/>
    <property type="evidence" value="ECO:0007669"/>
    <property type="project" value="TreeGrafter"/>
</dbReference>
<dbReference type="InterPro" id="IPR051532">
    <property type="entry name" value="Ester_Hydrolysis_Enzymes"/>
</dbReference>
<dbReference type="EMBL" id="HG966617">
    <property type="protein sequence ID" value="CDO59035.1"/>
    <property type="molecule type" value="Genomic_DNA"/>
</dbReference>
<evidence type="ECO:0000256" key="1">
    <source>
        <dbReference type="SAM" id="MobiDB-lite"/>
    </source>
</evidence>
<feature type="compositionally biased region" description="Low complexity" evidence="1">
    <location>
        <begin position="267"/>
        <end position="278"/>
    </location>
</feature>
<keyword evidence="3" id="KW-1185">Reference proteome</keyword>
<sequence length="328" mass="35853">MAPIPDFVPEKRTGPLNVHVFGDSLGDGIWAGLYRKLPKADGYKVTKHSRVSTGLVRKDFYNWSKAVRQIVAKHRVDVAVVMIGTNDRQTIVEGGRHALRSQGWEAIYKARIDDMTQVLKDEGAEVYWVELPAMRSPRFGRDMKYFNTLFEERAVANGITYVPTWQRTLGSNGKYSAYGLDDKGRKRLMRTNDGIHFTMRGYVKMAGFVTAAMEEAARMEEVVPVVELPVEPVAVSPLIDPITGATIKAPVATAPLAPDQPVAPSVDQPDAPDAPGDQSAVSGTPQRSERAGVSEVASTIAGALSDLRGFVLPEPKPGRADDLRQPAE</sequence>
<feature type="region of interest" description="Disordered" evidence="1">
    <location>
        <begin position="256"/>
        <end position="297"/>
    </location>
</feature>
<proteinExistence type="predicted"/>
<accession>X5ML00</accession>
<dbReference type="InterPro" id="IPR036514">
    <property type="entry name" value="SGNH_hydro_sf"/>
</dbReference>
<evidence type="ECO:0000313" key="2">
    <source>
        <dbReference type="EMBL" id="CDO59035.1"/>
    </source>
</evidence>
<dbReference type="KEGG" id="pect:BN1012_Phect821"/>
<dbReference type="PANTHER" id="PTHR30383:SF24">
    <property type="entry name" value="THIOESTERASE 1_PROTEASE 1_LYSOPHOSPHOLIPASE L1"/>
    <property type="match status" value="1"/>
</dbReference>
<evidence type="ECO:0000313" key="3">
    <source>
        <dbReference type="Proteomes" id="UP000032160"/>
    </source>
</evidence>
<feature type="region of interest" description="Disordered" evidence="1">
    <location>
        <begin position="309"/>
        <end position="328"/>
    </location>
</feature>
<name>X5ML00_9HYPH</name>
<dbReference type="AlphaFoldDB" id="X5ML00"/>
<gene>
    <name evidence="2" type="ORF">BN1012_Phect821</name>
</gene>
<protein>
    <submittedName>
        <fullName evidence="2">Putative periplasmic protein</fullName>
    </submittedName>
</protein>
<dbReference type="PANTHER" id="PTHR30383">
    <property type="entry name" value="THIOESTERASE 1/PROTEASE 1/LYSOPHOSPHOLIPASE L1"/>
    <property type="match status" value="1"/>
</dbReference>
<dbReference type="InterPro" id="IPR007407">
    <property type="entry name" value="DUF459"/>
</dbReference>
<feature type="compositionally biased region" description="Basic and acidic residues" evidence="1">
    <location>
        <begin position="316"/>
        <end position="328"/>
    </location>
</feature>
<dbReference type="SUPFAM" id="SSF52266">
    <property type="entry name" value="SGNH hydrolase"/>
    <property type="match status" value="1"/>
</dbReference>
<organism evidence="2 3">
    <name type="scientific">Candidatus Phaeomarinibacter ectocarpi</name>
    <dbReference type="NCBI Taxonomy" id="1458461"/>
    <lineage>
        <taxon>Bacteria</taxon>
        <taxon>Pseudomonadati</taxon>
        <taxon>Pseudomonadota</taxon>
        <taxon>Alphaproteobacteria</taxon>
        <taxon>Hyphomicrobiales</taxon>
        <taxon>Parvibaculaceae</taxon>
        <taxon>Candidatus Phaeomarinibacter</taxon>
    </lineage>
</organism>